<keyword evidence="12" id="KW-0418">Kinase</keyword>
<dbReference type="GO" id="GO:0030490">
    <property type="term" value="P:maturation of SSU-rRNA"/>
    <property type="evidence" value="ECO:0007669"/>
    <property type="project" value="TreeGrafter"/>
</dbReference>
<reference evidence="23" key="1">
    <citation type="journal article" date="2019" name="bioRxiv">
        <title>The Genome of the Zebra Mussel, Dreissena polymorpha: A Resource for Invasive Species Research.</title>
        <authorList>
            <person name="McCartney M.A."/>
            <person name="Auch B."/>
            <person name="Kono T."/>
            <person name="Mallez S."/>
            <person name="Zhang Y."/>
            <person name="Obille A."/>
            <person name="Becker A."/>
            <person name="Abrahante J.E."/>
            <person name="Garbe J."/>
            <person name="Badalamenti J.P."/>
            <person name="Herman A."/>
            <person name="Mangelson H."/>
            <person name="Liachko I."/>
            <person name="Sullivan S."/>
            <person name="Sone E.D."/>
            <person name="Koren S."/>
            <person name="Silverstein K.A.T."/>
            <person name="Beckman K.B."/>
            <person name="Gohl D.M."/>
        </authorList>
    </citation>
    <scope>NUCLEOTIDE SEQUENCE</scope>
    <source>
        <strain evidence="23">Duluth1</strain>
        <tissue evidence="23">Whole animal</tissue>
    </source>
</reference>
<keyword evidence="13" id="KW-0067">ATP-binding</keyword>
<dbReference type="InterPro" id="IPR036390">
    <property type="entry name" value="WH_DNA-bd_sf"/>
</dbReference>
<comment type="cofactor">
    <cofactor evidence="1">
        <name>Mg(2+)</name>
        <dbReference type="ChEBI" id="CHEBI:18420"/>
    </cofactor>
</comment>
<feature type="region of interest" description="Disordered" evidence="21">
    <location>
        <begin position="322"/>
        <end position="462"/>
    </location>
</feature>
<dbReference type="FunFam" id="1.10.510.10:FF:000307">
    <property type="entry name" value="Serine/threonine-protein kinase RIO2"/>
    <property type="match status" value="1"/>
</dbReference>
<evidence type="ECO:0000313" key="24">
    <source>
        <dbReference type="Proteomes" id="UP000828390"/>
    </source>
</evidence>
<dbReference type="SUPFAM" id="SSF56112">
    <property type="entry name" value="Protein kinase-like (PK-like)"/>
    <property type="match status" value="1"/>
</dbReference>
<dbReference type="Proteomes" id="UP000828390">
    <property type="component" value="Unassembled WGS sequence"/>
</dbReference>
<feature type="compositionally biased region" description="Acidic residues" evidence="21">
    <location>
        <begin position="335"/>
        <end position="370"/>
    </location>
</feature>
<dbReference type="FunFam" id="1.10.10.10:FF:000053">
    <property type="entry name" value="Serine/threonine-protein kinase RIO2"/>
    <property type="match status" value="1"/>
</dbReference>
<dbReference type="SMART" id="SM00090">
    <property type="entry name" value="RIO"/>
    <property type="match status" value="1"/>
</dbReference>
<dbReference type="PROSITE" id="PS01245">
    <property type="entry name" value="RIO1"/>
    <property type="match status" value="1"/>
</dbReference>
<evidence type="ECO:0000256" key="8">
    <source>
        <dbReference type="ARBA" id="ARBA00022553"/>
    </source>
</evidence>
<evidence type="ECO:0000256" key="10">
    <source>
        <dbReference type="ARBA" id="ARBA00022723"/>
    </source>
</evidence>
<keyword evidence="11" id="KW-0547">Nucleotide-binding</keyword>
<keyword evidence="6" id="KW-0690">Ribosome biogenesis</keyword>
<keyword evidence="9" id="KW-0808">Transferase</keyword>
<protein>
    <recommendedName>
        <fullName evidence="18">Serine/threonine-protein kinase RIO2</fullName>
        <ecNumber evidence="4">2.7.11.1</ecNumber>
    </recommendedName>
    <alternativeName>
        <fullName evidence="20">RIO kinase 2</fullName>
    </alternativeName>
    <alternativeName>
        <fullName evidence="19">Serine/threonine-protein kinase rio2</fullName>
    </alternativeName>
</protein>
<dbReference type="InterPro" id="IPR000687">
    <property type="entry name" value="RIO_kinase"/>
</dbReference>
<evidence type="ECO:0000256" key="17">
    <source>
        <dbReference type="ARBA" id="ARBA00064676"/>
    </source>
</evidence>
<feature type="domain" description="RIO kinase" evidence="22">
    <location>
        <begin position="67"/>
        <end position="290"/>
    </location>
</feature>
<dbReference type="GO" id="GO:0005829">
    <property type="term" value="C:cytosol"/>
    <property type="evidence" value="ECO:0007669"/>
    <property type="project" value="TreeGrafter"/>
</dbReference>
<feature type="compositionally biased region" description="Basic and acidic residues" evidence="21">
    <location>
        <begin position="414"/>
        <end position="434"/>
    </location>
</feature>
<keyword evidence="10" id="KW-0479">Metal-binding</keyword>
<sequence length="546" mass="62267">MGKLNVTMLRYLSKEDFRVLTAVEMGMKNHEIVPTPLIASIAHLHSGGCHKILKELSKHRLVCYEHGGKKVPGYRLTNSGYDYLALKALTTRAAVQYVGNQIGVGKESDVYIVADEDDKQWALKLHRLGRTSFRQLKNKRDYHRHRNKASWLYLSRLAAMKEFAFMKALYDRGFPVPQPRDNNRHAVVMELLSGYPMSNVKEVANPASIYNDCMELLVKLGNCGLIHGDFNEFNLMLDEDERVTMIDFPQMVSTSHKNAEWYFDRDVNCVRVFFAKRFHYESELYPKFSDLRKSDDLDVAVSASGFTKDLAAKFDEAAEEFNILGGPDDPKEVDESGADDSAEEEENEEKEEEEEEEETHDVGDYDENDDVDVKPETEAKSPVLTEPECGKVEKRHDFESEENVSKNENILIKNDTECETPKEEHGEANEEATKEVLGSDSEGEMCDISGQNKSYRPFRSESSVQHVNTHVLKARARNSDSVSTSNFSTSSIAPEVIRAKVKRQRKRLADQLQARRIRKSGEASLQTKLRRDVELDIRQSTSAEWF</sequence>
<evidence type="ECO:0000256" key="12">
    <source>
        <dbReference type="ARBA" id="ARBA00022777"/>
    </source>
</evidence>
<dbReference type="Gene3D" id="1.10.510.10">
    <property type="entry name" value="Transferase(Phosphotransferase) domain 1"/>
    <property type="match status" value="1"/>
</dbReference>
<dbReference type="FunFam" id="3.30.200.20:FF:000052">
    <property type="entry name" value="Serine/threonine-protein kinase RIO2"/>
    <property type="match status" value="1"/>
</dbReference>
<comment type="catalytic activity">
    <reaction evidence="16">
        <text>L-seryl-[protein] + ATP = O-phospho-L-seryl-[protein] + ADP + H(+)</text>
        <dbReference type="Rhea" id="RHEA:17989"/>
        <dbReference type="Rhea" id="RHEA-COMP:9863"/>
        <dbReference type="Rhea" id="RHEA-COMP:11604"/>
        <dbReference type="ChEBI" id="CHEBI:15378"/>
        <dbReference type="ChEBI" id="CHEBI:29999"/>
        <dbReference type="ChEBI" id="CHEBI:30616"/>
        <dbReference type="ChEBI" id="CHEBI:83421"/>
        <dbReference type="ChEBI" id="CHEBI:456216"/>
        <dbReference type="EC" id="2.7.11.1"/>
    </reaction>
</comment>
<dbReference type="InterPro" id="IPR015285">
    <property type="entry name" value="RIO2_wHTH_N"/>
</dbReference>
<dbReference type="InterPro" id="IPR011009">
    <property type="entry name" value="Kinase-like_dom_sf"/>
</dbReference>
<dbReference type="InterPro" id="IPR018934">
    <property type="entry name" value="RIO_dom"/>
</dbReference>
<dbReference type="GO" id="GO:0005524">
    <property type="term" value="F:ATP binding"/>
    <property type="evidence" value="ECO:0007669"/>
    <property type="project" value="UniProtKB-KW"/>
</dbReference>
<evidence type="ECO:0000256" key="9">
    <source>
        <dbReference type="ARBA" id="ARBA00022679"/>
    </source>
</evidence>
<keyword evidence="5" id="KW-0963">Cytoplasm</keyword>
<feature type="compositionally biased region" description="Polar residues" evidence="21">
    <location>
        <begin position="449"/>
        <end position="462"/>
    </location>
</feature>
<evidence type="ECO:0000256" key="13">
    <source>
        <dbReference type="ARBA" id="ARBA00022840"/>
    </source>
</evidence>
<evidence type="ECO:0000256" key="16">
    <source>
        <dbReference type="ARBA" id="ARBA00048679"/>
    </source>
</evidence>
<keyword evidence="14" id="KW-0460">Magnesium</keyword>
<dbReference type="PANTHER" id="PTHR45852">
    <property type="entry name" value="SER/THR-PROTEIN KINASE RIO2"/>
    <property type="match status" value="1"/>
</dbReference>
<evidence type="ECO:0000256" key="19">
    <source>
        <dbReference type="ARBA" id="ARBA00068837"/>
    </source>
</evidence>
<evidence type="ECO:0000256" key="18">
    <source>
        <dbReference type="ARBA" id="ARBA00068353"/>
    </source>
</evidence>
<evidence type="ECO:0000256" key="6">
    <source>
        <dbReference type="ARBA" id="ARBA00022517"/>
    </source>
</evidence>
<feature type="compositionally biased region" description="Basic and acidic residues" evidence="21">
    <location>
        <begin position="388"/>
        <end position="398"/>
    </location>
</feature>
<dbReference type="Gene3D" id="3.30.200.20">
    <property type="entry name" value="Phosphorylase Kinase, domain 1"/>
    <property type="match status" value="1"/>
</dbReference>
<dbReference type="CDD" id="cd05144">
    <property type="entry name" value="RIO2_C"/>
    <property type="match status" value="1"/>
</dbReference>
<dbReference type="Pfam" id="PF01163">
    <property type="entry name" value="RIO1"/>
    <property type="match status" value="1"/>
</dbReference>
<evidence type="ECO:0000256" key="11">
    <source>
        <dbReference type="ARBA" id="ARBA00022741"/>
    </source>
</evidence>
<evidence type="ECO:0000259" key="22">
    <source>
        <dbReference type="SMART" id="SM00090"/>
    </source>
</evidence>
<dbReference type="GO" id="GO:0046872">
    <property type="term" value="F:metal ion binding"/>
    <property type="evidence" value="ECO:0007669"/>
    <property type="project" value="UniProtKB-KW"/>
</dbReference>
<evidence type="ECO:0000256" key="5">
    <source>
        <dbReference type="ARBA" id="ARBA00022490"/>
    </source>
</evidence>
<dbReference type="InterPro" id="IPR030484">
    <property type="entry name" value="Rio2"/>
</dbReference>
<evidence type="ECO:0000256" key="15">
    <source>
        <dbReference type="ARBA" id="ARBA00047899"/>
    </source>
</evidence>
<evidence type="ECO:0000256" key="14">
    <source>
        <dbReference type="ARBA" id="ARBA00022842"/>
    </source>
</evidence>
<accession>A0A9D4KBS7</accession>
<evidence type="ECO:0000256" key="21">
    <source>
        <dbReference type="SAM" id="MobiDB-lite"/>
    </source>
</evidence>
<evidence type="ECO:0000256" key="3">
    <source>
        <dbReference type="ARBA" id="ARBA00009196"/>
    </source>
</evidence>
<keyword evidence="8" id="KW-0597">Phosphoprotein</keyword>
<evidence type="ECO:0000256" key="2">
    <source>
        <dbReference type="ARBA" id="ARBA00004496"/>
    </source>
</evidence>
<dbReference type="GO" id="GO:0004674">
    <property type="term" value="F:protein serine/threonine kinase activity"/>
    <property type="evidence" value="ECO:0007669"/>
    <property type="project" value="UniProtKB-KW"/>
</dbReference>
<evidence type="ECO:0000256" key="20">
    <source>
        <dbReference type="ARBA" id="ARBA00076005"/>
    </source>
</evidence>
<gene>
    <name evidence="23" type="ORF">DPMN_110291</name>
</gene>
<proteinExistence type="inferred from homology"/>
<evidence type="ECO:0000313" key="23">
    <source>
        <dbReference type="EMBL" id="KAH3836915.1"/>
    </source>
</evidence>
<dbReference type="Gene3D" id="1.10.10.10">
    <property type="entry name" value="Winged helix-like DNA-binding domain superfamily/Winged helix DNA-binding domain"/>
    <property type="match status" value="1"/>
</dbReference>
<keyword evidence="24" id="KW-1185">Reference proteome</keyword>
<dbReference type="GO" id="GO:0030688">
    <property type="term" value="C:preribosome, small subunit precursor"/>
    <property type="evidence" value="ECO:0007669"/>
    <property type="project" value="TreeGrafter"/>
</dbReference>
<evidence type="ECO:0000256" key="1">
    <source>
        <dbReference type="ARBA" id="ARBA00001946"/>
    </source>
</evidence>
<dbReference type="SUPFAM" id="SSF46785">
    <property type="entry name" value="Winged helix' DNA-binding domain"/>
    <property type="match status" value="1"/>
</dbReference>
<evidence type="ECO:0000256" key="4">
    <source>
        <dbReference type="ARBA" id="ARBA00012513"/>
    </source>
</evidence>
<dbReference type="PANTHER" id="PTHR45852:SF1">
    <property type="entry name" value="SERINE_THREONINE-PROTEIN KINASE RIO2"/>
    <property type="match status" value="1"/>
</dbReference>
<organism evidence="23 24">
    <name type="scientific">Dreissena polymorpha</name>
    <name type="common">Zebra mussel</name>
    <name type="synonym">Mytilus polymorpha</name>
    <dbReference type="NCBI Taxonomy" id="45954"/>
    <lineage>
        <taxon>Eukaryota</taxon>
        <taxon>Metazoa</taxon>
        <taxon>Spiralia</taxon>
        <taxon>Lophotrochozoa</taxon>
        <taxon>Mollusca</taxon>
        <taxon>Bivalvia</taxon>
        <taxon>Autobranchia</taxon>
        <taxon>Heteroconchia</taxon>
        <taxon>Euheterodonta</taxon>
        <taxon>Imparidentia</taxon>
        <taxon>Neoheterodontei</taxon>
        <taxon>Myida</taxon>
        <taxon>Dreissenoidea</taxon>
        <taxon>Dreissenidae</taxon>
        <taxon>Dreissena</taxon>
    </lineage>
</organism>
<comment type="caution">
    <text evidence="23">The sequence shown here is derived from an EMBL/GenBank/DDBJ whole genome shotgun (WGS) entry which is preliminary data.</text>
</comment>
<comment type="catalytic activity">
    <reaction evidence="15">
        <text>L-threonyl-[protein] + ATP = O-phospho-L-threonyl-[protein] + ADP + H(+)</text>
        <dbReference type="Rhea" id="RHEA:46608"/>
        <dbReference type="Rhea" id="RHEA-COMP:11060"/>
        <dbReference type="Rhea" id="RHEA-COMP:11605"/>
        <dbReference type="ChEBI" id="CHEBI:15378"/>
        <dbReference type="ChEBI" id="CHEBI:30013"/>
        <dbReference type="ChEBI" id="CHEBI:30616"/>
        <dbReference type="ChEBI" id="CHEBI:61977"/>
        <dbReference type="ChEBI" id="CHEBI:456216"/>
        <dbReference type="EC" id="2.7.11.1"/>
    </reaction>
</comment>
<dbReference type="InterPro" id="IPR036388">
    <property type="entry name" value="WH-like_DNA-bd_sf"/>
</dbReference>
<name>A0A9D4KBS7_DREPO</name>
<dbReference type="OrthoDB" id="10258631at2759"/>
<comment type="similarity">
    <text evidence="3">Belongs to the protein kinase superfamily. RIO-type Ser/Thr kinase family.</text>
</comment>
<keyword evidence="7" id="KW-0723">Serine/threonine-protein kinase</keyword>
<reference evidence="23" key="2">
    <citation type="submission" date="2020-11" db="EMBL/GenBank/DDBJ databases">
        <authorList>
            <person name="McCartney M.A."/>
            <person name="Auch B."/>
            <person name="Kono T."/>
            <person name="Mallez S."/>
            <person name="Becker A."/>
            <person name="Gohl D.M."/>
            <person name="Silverstein K.A.T."/>
            <person name="Koren S."/>
            <person name="Bechman K.B."/>
            <person name="Herman A."/>
            <person name="Abrahante J.E."/>
            <person name="Garbe J."/>
        </authorList>
    </citation>
    <scope>NUCLEOTIDE SEQUENCE</scope>
    <source>
        <strain evidence="23">Duluth1</strain>
        <tissue evidence="23">Whole animal</tissue>
    </source>
</reference>
<dbReference type="Pfam" id="PF09202">
    <property type="entry name" value="Rio2_N"/>
    <property type="match status" value="1"/>
</dbReference>
<dbReference type="AlphaFoldDB" id="A0A9D4KBS7"/>
<dbReference type="GO" id="GO:0005634">
    <property type="term" value="C:nucleus"/>
    <property type="evidence" value="ECO:0007669"/>
    <property type="project" value="TreeGrafter"/>
</dbReference>
<comment type="subunit">
    <text evidence="17">Associated with late 40S pre-ribosomal particles. Interacts with PLK1 (via its N-terminus).</text>
</comment>
<comment type="subcellular location">
    <subcellularLocation>
        <location evidence="2">Cytoplasm</location>
    </subcellularLocation>
</comment>
<dbReference type="InterPro" id="IPR018935">
    <property type="entry name" value="RIO_kinase_CS"/>
</dbReference>
<evidence type="ECO:0000256" key="7">
    <source>
        <dbReference type="ARBA" id="ARBA00022527"/>
    </source>
</evidence>
<dbReference type="EMBL" id="JAIWYP010000004">
    <property type="protein sequence ID" value="KAH3836915.1"/>
    <property type="molecule type" value="Genomic_DNA"/>
</dbReference>
<dbReference type="EC" id="2.7.11.1" evidence="4"/>